<accession>A0A061HN86</accession>
<name>A0A061HN86_BLUGR</name>
<evidence type="ECO:0000259" key="2">
    <source>
        <dbReference type="Pfam" id="PF02230"/>
    </source>
</evidence>
<dbReference type="HOGENOM" id="CLU_062889_1_0_1"/>
<evidence type="ECO:0000313" key="3">
    <source>
        <dbReference type="EMBL" id="EPQ67753.1"/>
    </source>
</evidence>
<protein>
    <submittedName>
        <fullName evidence="4">BgtA-20964</fullName>
    </submittedName>
</protein>
<dbReference type="GO" id="GO:0052689">
    <property type="term" value="F:carboxylic ester hydrolase activity"/>
    <property type="evidence" value="ECO:0007669"/>
    <property type="project" value="TreeGrafter"/>
</dbReference>
<dbReference type="OrthoDB" id="437457at2759"/>
<dbReference type="GO" id="GO:0008474">
    <property type="term" value="F:palmitoyl-(protein) hydrolase activity"/>
    <property type="evidence" value="ECO:0007669"/>
    <property type="project" value="TreeGrafter"/>
</dbReference>
<evidence type="ECO:0000313" key="5">
    <source>
        <dbReference type="Proteomes" id="UP000053110"/>
    </source>
</evidence>
<feature type="domain" description="Phospholipase/carboxylesterase/thioesterase" evidence="2">
    <location>
        <begin position="32"/>
        <end position="242"/>
    </location>
</feature>
<reference evidence="4" key="3">
    <citation type="submission" date="2018-07" db="EMBL/GenBank/DDBJ databases">
        <authorList>
            <person name="Quirk P.G."/>
            <person name="Krulwich T.A."/>
        </authorList>
    </citation>
    <scope>NUCLEOTIDE SEQUENCE</scope>
    <source>
        <strain evidence="4">96224</strain>
    </source>
</reference>
<reference evidence="3" key="2">
    <citation type="submission" date="2013-01" db="EMBL/GenBank/DDBJ databases">
        <title>The wheat powdery mildew genome reveals unique evolution of an obligate biotroph.</title>
        <authorList>
            <person name="Oberhaensli S."/>
            <person name="Wicker T."/>
            <person name="Keller B."/>
        </authorList>
    </citation>
    <scope>NUCLEOTIDE SEQUENCE</scope>
    <source>
        <strain evidence="3">96224</strain>
    </source>
</reference>
<dbReference type="AlphaFoldDB" id="A0A061HN86"/>
<reference evidence="5" key="1">
    <citation type="journal article" date="2013" name="Nat. Genet.">
        <title>The wheat powdery mildew genome shows the unique evolution of an obligate biotroph.</title>
        <authorList>
            <person name="Wicker T."/>
            <person name="Oberhaensli S."/>
            <person name="Parlange F."/>
            <person name="Buchmann J.P."/>
            <person name="Shatalina M."/>
            <person name="Roffler S."/>
            <person name="Ben-David R."/>
            <person name="Dolezel J."/>
            <person name="Simkova H."/>
            <person name="Schulze-Lefert P."/>
            <person name="Spanu P.D."/>
            <person name="Bruggmann R."/>
            <person name="Amselem J."/>
            <person name="Quesneville H."/>
            <person name="Ver Loren van Themaat E."/>
            <person name="Paape T."/>
            <person name="Shimizu K.K."/>
            <person name="Keller B."/>
        </authorList>
    </citation>
    <scope>NUCLEOTIDE SEQUENCE [LARGE SCALE GENOMIC DNA]</scope>
    <source>
        <strain evidence="5">96224</strain>
    </source>
</reference>
<dbReference type="PANTHER" id="PTHR10655">
    <property type="entry name" value="LYSOPHOSPHOLIPASE-RELATED"/>
    <property type="match status" value="1"/>
</dbReference>
<dbReference type="Gene3D" id="3.40.50.1820">
    <property type="entry name" value="alpha/beta hydrolase"/>
    <property type="match status" value="1"/>
</dbReference>
<proteinExistence type="inferred from homology"/>
<feature type="non-terminal residue" evidence="4">
    <location>
        <position position="260"/>
    </location>
</feature>
<dbReference type="EMBL" id="UIGY01000001">
    <property type="protein sequence ID" value="SUZ07001.1"/>
    <property type="molecule type" value="Genomic_DNA"/>
</dbReference>
<dbReference type="SUPFAM" id="SSF53474">
    <property type="entry name" value="alpha/beta-Hydrolases"/>
    <property type="match status" value="1"/>
</dbReference>
<sequence>MKMAHQPRLPQPGDFLPSHILTITPPAPTHTTPTNALILLHGLGDTHLPFTNLARSLALPATVSIALRAPNLIPPLFSGTDVPAFHWADDLLFDPTTGAMDADAGFTRAQTALDDVIKVLVSDCGFHERDIYFLGFGQGATASFGWLGRAERAGSGRGGYGGVIAIGAGLPKELLSWIPASPSEKLQTPVLLCGGQTSTQVTGQVTTLIRDRVASLQYVQWKRSGDSMPQNREEMMPIMQFFARRMRSWTGVFEGAIELI</sequence>
<dbReference type="Pfam" id="PF02230">
    <property type="entry name" value="Abhydrolase_2"/>
    <property type="match status" value="1"/>
</dbReference>
<evidence type="ECO:0000313" key="4">
    <source>
        <dbReference type="EMBL" id="SUZ07001.1"/>
    </source>
</evidence>
<dbReference type="GO" id="GO:0005737">
    <property type="term" value="C:cytoplasm"/>
    <property type="evidence" value="ECO:0007669"/>
    <property type="project" value="TreeGrafter"/>
</dbReference>
<dbReference type="EMBL" id="KE373390">
    <property type="protein sequence ID" value="EPQ67753.1"/>
    <property type="molecule type" value="Genomic_DNA"/>
</dbReference>
<dbReference type="InterPro" id="IPR029058">
    <property type="entry name" value="AB_hydrolase_fold"/>
</dbReference>
<comment type="similarity">
    <text evidence="1">Belongs to the AB hydrolase superfamily. AB hydrolase 2 family.</text>
</comment>
<dbReference type="InterPro" id="IPR050565">
    <property type="entry name" value="LYPA1-2/EST-like"/>
</dbReference>
<dbReference type="PANTHER" id="PTHR10655:SF67">
    <property type="entry name" value="PHOSPHOLIPASE_CARBOXYLESTERASE SUPERFAMILY (AFU_ORTHOLOGUE AFUA_5G09340)"/>
    <property type="match status" value="1"/>
</dbReference>
<evidence type="ECO:0000256" key="1">
    <source>
        <dbReference type="ARBA" id="ARBA00006499"/>
    </source>
</evidence>
<dbReference type="InterPro" id="IPR003140">
    <property type="entry name" value="PLipase/COase/thioEstase"/>
</dbReference>
<dbReference type="Proteomes" id="UP000053110">
    <property type="component" value="Unassembled WGS sequence"/>
</dbReference>
<gene>
    <name evidence="3" type="ORF">BGT96224_A20964</name>
    <name evidence="4" type="ORF">BGT96224V2_LOCUS782</name>
</gene>
<organism evidence="4">
    <name type="scientific">Blumeria graminis f. sp. tritici 96224</name>
    <dbReference type="NCBI Taxonomy" id="1268274"/>
    <lineage>
        <taxon>Eukaryota</taxon>
        <taxon>Fungi</taxon>
        <taxon>Dikarya</taxon>
        <taxon>Ascomycota</taxon>
        <taxon>Pezizomycotina</taxon>
        <taxon>Leotiomycetes</taxon>
        <taxon>Erysiphales</taxon>
        <taxon>Erysiphaceae</taxon>
        <taxon>Blumeria</taxon>
    </lineage>
</organism>